<evidence type="ECO:0000313" key="1">
    <source>
        <dbReference type="EMBL" id="GJD97449.1"/>
    </source>
</evidence>
<proteinExistence type="predicted"/>
<gene>
    <name evidence="1" type="ORF">OCOJLMKI_4680</name>
</gene>
<sequence length="112" mass="11977">MNAHIAENGRTFAAAARSDPWYQNALSLYGITQATADKIVAMGEALGDYRIYAEPGQNGGLGLFHPNRVYAVAPAEGGGWAILRPQHDTPRTYPTALKALRAAIKAAKVRIA</sequence>
<dbReference type="RefSeq" id="WP_238246510.1">
    <property type="nucleotide sequence ID" value="NZ_BPQP01000089.1"/>
</dbReference>
<dbReference type="Proteomes" id="UP001055125">
    <property type="component" value="Unassembled WGS sequence"/>
</dbReference>
<reference evidence="1" key="1">
    <citation type="journal article" date="2021" name="Front. Microbiol.">
        <title>Comprehensive Comparative Genomics and Phenotyping of Methylobacterium Species.</title>
        <authorList>
            <person name="Alessa O."/>
            <person name="Ogura Y."/>
            <person name="Fujitani Y."/>
            <person name="Takami H."/>
            <person name="Hayashi T."/>
            <person name="Sahin N."/>
            <person name="Tani A."/>
        </authorList>
    </citation>
    <scope>NUCLEOTIDE SEQUENCE</scope>
    <source>
        <strain evidence="1">DSM 19015</strain>
    </source>
</reference>
<organism evidence="1 2">
    <name type="scientific">Methylobacterium iners</name>
    <dbReference type="NCBI Taxonomy" id="418707"/>
    <lineage>
        <taxon>Bacteria</taxon>
        <taxon>Pseudomonadati</taxon>
        <taxon>Pseudomonadota</taxon>
        <taxon>Alphaproteobacteria</taxon>
        <taxon>Hyphomicrobiales</taxon>
        <taxon>Methylobacteriaceae</taxon>
        <taxon>Methylobacterium</taxon>
    </lineage>
</organism>
<dbReference type="EMBL" id="BPQP01000089">
    <property type="protein sequence ID" value="GJD97449.1"/>
    <property type="molecule type" value="Genomic_DNA"/>
</dbReference>
<name>A0ABQ4S2Y7_9HYPH</name>
<comment type="caution">
    <text evidence="1">The sequence shown here is derived from an EMBL/GenBank/DDBJ whole genome shotgun (WGS) entry which is preliminary data.</text>
</comment>
<evidence type="ECO:0000313" key="2">
    <source>
        <dbReference type="Proteomes" id="UP001055125"/>
    </source>
</evidence>
<keyword evidence="2" id="KW-1185">Reference proteome</keyword>
<protein>
    <submittedName>
        <fullName evidence="1">Uncharacterized protein</fullName>
    </submittedName>
</protein>
<reference evidence="1" key="2">
    <citation type="submission" date="2021-08" db="EMBL/GenBank/DDBJ databases">
        <authorList>
            <person name="Tani A."/>
            <person name="Ola A."/>
            <person name="Ogura Y."/>
            <person name="Katsura K."/>
            <person name="Hayashi T."/>
        </authorList>
    </citation>
    <scope>NUCLEOTIDE SEQUENCE</scope>
    <source>
        <strain evidence="1">DSM 19015</strain>
    </source>
</reference>
<accession>A0ABQ4S2Y7</accession>